<evidence type="ECO:0000313" key="11">
    <source>
        <dbReference type="EMBL" id="KAK2556439.1"/>
    </source>
</evidence>
<dbReference type="InterPro" id="IPR043128">
    <property type="entry name" value="Rev_trsase/Diguanyl_cyclase"/>
</dbReference>
<evidence type="ECO:0000256" key="4">
    <source>
        <dbReference type="ARBA" id="ARBA00022759"/>
    </source>
</evidence>
<feature type="region of interest" description="Disordered" evidence="7">
    <location>
        <begin position="1372"/>
        <end position="1441"/>
    </location>
</feature>
<evidence type="ECO:0000256" key="7">
    <source>
        <dbReference type="SAM" id="MobiDB-lite"/>
    </source>
</evidence>
<keyword evidence="2" id="KW-0548">Nucleotidyltransferase</keyword>
<dbReference type="FunFam" id="3.10.20.370:FF:000001">
    <property type="entry name" value="Retrovirus-related Pol polyprotein from transposon 17.6-like protein"/>
    <property type="match status" value="1"/>
</dbReference>
<keyword evidence="3" id="KW-0540">Nuclease</keyword>
<feature type="compositionally biased region" description="Basic and acidic residues" evidence="7">
    <location>
        <begin position="294"/>
        <end position="305"/>
    </location>
</feature>
<dbReference type="InterPro" id="IPR050951">
    <property type="entry name" value="Retrovirus_Pol_polyprotein"/>
</dbReference>
<dbReference type="InterPro" id="IPR041588">
    <property type="entry name" value="Integrase_H2C2"/>
</dbReference>
<feature type="compositionally biased region" description="Polar residues" evidence="7">
    <location>
        <begin position="1415"/>
        <end position="1425"/>
    </location>
</feature>
<dbReference type="InterPro" id="IPR012337">
    <property type="entry name" value="RNaseH-like_sf"/>
</dbReference>
<dbReference type="CDD" id="cd01647">
    <property type="entry name" value="RT_LTR"/>
    <property type="match status" value="1"/>
</dbReference>
<reference evidence="11" key="2">
    <citation type="journal article" date="2023" name="Science">
        <title>Genomic signatures of disease resistance in endangered staghorn corals.</title>
        <authorList>
            <person name="Vollmer S.V."/>
            <person name="Selwyn J.D."/>
            <person name="Despard B.A."/>
            <person name="Roesel C.L."/>
        </authorList>
    </citation>
    <scope>NUCLEOTIDE SEQUENCE</scope>
    <source>
        <strain evidence="11">K2</strain>
    </source>
</reference>
<dbReference type="Pfam" id="PF00078">
    <property type="entry name" value="RVT_1"/>
    <property type="match status" value="1"/>
</dbReference>
<dbReference type="PANTHER" id="PTHR37984">
    <property type="entry name" value="PROTEIN CBG26694"/>
    <property type="match status" value="1"/>
</dbReference>
<protein>
    <submittedName>
        <fullName evidence="11">Transposon Tf2-6 polyprotein</fullName>
    </submittedName>
</protein>
<evidence type="ECO:0000313" key="12">
    <source>
        <dbReference type="Proteomes" id="UP001249851"/>
    </source>
</evidence>
<evidence type="ECO:0000256" key="1">
    <source>
        <dbReference type="ARBA" id="ARBA00022679"/>
    </source>
</evidence>
<dbReference type="InterPro" id="IPR041373">
    <property type="entry name" value="RT_RNaseH"/>
</dbReference>
<feature type="domain" description="Reverse transcriptase RNase H-like" evidence="9">
    <location>
        <begin position="872"/>
        <end position="979"/>
    </location>
</feature>
<dbReference type="PANTHER" id="PTHR37984:SF8">
    <property type="entry name" value="CCHC-TYPE DOMAIN-CONTAINING PROTEIN"/>
    <property type="match status" value="1"/>
</dbReference>
<evidence type="ECO:0000259" key="10">
    <source>
        <dbReference type="Pfam" id="PF17921"/>
    </source>
</evidence>
<dbReference type="Gene3D" id="1.10.340.70">
    <property type="match status" value="1"/>
</dbReference>
<dbReference type="EMBL" id="JARQWQ010000056">
    <property type="protein sequence ID" value="KAK2556439.1"/>
    <property type="molecule type" value="Genomic_DNA"/>
</dbReference>
<dbReference type="Gene3D" id="3.10.10.10">
    <property type="entry name" value="HIV Type 1 Reverse Transcriptase, subunit A, domain 1"/>
    <property type="match status" value="1"/>
</dbReference>
<dbReference type="Pfam" id="PF17921">
    <property type="entry name" value="Integrase_H2C2"/>
    <property type="match status" value="1"/>
</dbReference>
<feature type="compositionally biased region" description="Polar residues" evidence="7">
    <location>
        <begin position="279"/>
        <end position="293"/>
    </location>
</feature>
<dbReference type="Pfam" id="PF17917">
    <property type="entry name" value="RT_RNaseH"/>
    <property type="match status" value="1"/>
</dbReference>
<keyword evidence="5" id="KW-0378">Hydrolase</keyword>
<dbReference type="GO" id="GO:0016787">
    <property type="term" value="F:hydrolase activity"/>
    <property type="evidence" value="ECO:0007669"/>
    <property type="project" value="UniProtKB-KW"/>
</dbReference>
<dbReference type="FunFam" id="3.30.70.270:FF:000020">
    <property type="entry name" value="Transposon Tf2-6 polyprotein-like Protein"/>
    <property type="match status" value="1"/>
</dbReference>
<dbReference type="Gene3D" id="3.10.20.370">
    <property type="match status" value="1"/>
</dbReference>
<evidence type="ECO:0000259" key="9">
    <source>
        <dbReference type="Pfam" id="PF17917"/>
    </source>
</evidence>
<keyword evidence="6" id="KW-0695">RNA-directed DNA polymerase</keyword>
<dbReference type="GO" id="GO:0003964">
    <property type="term" value="F:RNA-directed DNA polymerase activity"/>
    <property type="evidence" value="ECO:0007669"/>
    <property type="project" value="UniProtKB-KW"/>
</dbReference>
<dbReference type="InterPro" id="IPR000477">
    <property type="entry name" value="RT_dom"/>
</dbReference>
<dbReference type="Gene3D" id="3.30.70.270">
    <property type="match status" value="2"/>
</dbReference>
<organism evidence="11 12">
    <name type="scientific">Acropora cervicornis</name>
    <name type="common">Staghorn coral</name>
    <dbReference type="NCBI Taxonomy" id="6130"/>
    <lineage>
        <taxon>Eukaryota</taxon>
        <taxon>Metazoa</taxon>
        <taxon>Cnidaria</taxon>
        <taxon>Anthozoa</taxon>
        <taxon>Hexacorallia</taxon>
        <taxon>Scleractinia</taxon>
        <taxon>Astrocoeniina</taxon>
        <taxon>Acroporidae</taxon>
        <taxon>Acropora</taxon>
    </lineage>
</organism>
<keyword evidence="12" id="KW-1185">Reference proteome</keyword>
<dbReference type="GO" id="GO:0004519">
    <property type="term" value="F:endonuclease activity"/>
    <property type="evidence" value="ECO:0007669"/>
    <property type="project" value="UniProtKB-KW"/>
</dbReference>
<evidence type="ECO:0000256" key="2">
    <source>
        <dbReference type="ARBA" id="ARBA00022695"/>
    </source>
</evidence>
<dbReference type="InterPro" id="IPR043502">
    <property type="entry name" value="DNA/RNA_pol_sf"/>
</dbReference>
<comment type="caution">
    <text evidence="11">The sequence shown here is derived from an EMBL/GenBank/DDBJ whole genome shotgun (WGS) entry which is preliminary data.</text>
</comment>
<reference evidence="11" key="1">
    <citation type="journal article" date="2023" name="G3 (Bethesda)">
        <title>Whole genome assembly and annotation of the endangered Caribbean coral Acropora cervicornis.</title>
        <authorList>
            <person name="Selwyn J.D."/>
            <person name="Vollmer S.V."/>
        </authorList>
    </citation>
    <scope>NUCLEOTIDE SEQUENCE</scope>
    <source>
        <strain evidence="11">K2</strain>
    </source>
</reference>
<evidence type="ECO:0000259" key="8">
    <source>
        <dbReference type="Pfam" id="PF00078"/>
    </source>
</evidence>
<gene>
    <name evidence="11" type="ORF">P5673_021678</name>
</gene>
<keyword evidence="4" id="KW-0255">Endonuclease</keyword>
<dbReference type="Proteomes" id="UP001249851">
    <property type="component" value="Unassembled WGS sequence"/>
</dbReference>
<feature type="compositionally biased region" description="Polar residues" evidence="7">
    <location>
        <begin position="1386"/>
        <end position="1405"/>
    </location>
</feature>
<dbReference type="SUPFAM" id="SSF53098">
    <property type="entry name" value="Ribonuclease H-like"/>
    <property type="match status" value="1"/>
</dbReference>
<sequence length="1441" mass="163073">MANLKRPELKLVGNVSENFKNFELRFNDYCIQANYRNLAKDPVTERLDHYKSPLLEISALRSSLPDEALSVLRYTIDPQIGPDDKKKAWIWMDKLRAHYTDTSGGSLLTDRFKFWTSSQASHESIQEWEVKVRQASSLCAYGDLTDELTRDKFVFGLNEDHTRTELLKTHVKPDNSKKTLQDVVAEARAIESAKQTNKLIVDSSKGTDEEVHWTGLRHSQMKLRREPGTCFWCEDRRGAHPWKICPAKGRTCSSCGGNDHFARVCLEDPKFTVRDSRSKPSTTTSYARKSTNGQRRDSRQGDLHYTDMSVRDGQQYDTSFDHDCGFTYSLEAQVHSVAASSQARRYFTTLALSTTGSAFTQVMFQIDTAAGCNTMSLSALRSFLPDADLKRSPYHLYPYGNSKPLEPEGQVDLVCERQDGCVTLTFQILPNSSIGSKPALLSGSDSERLGLITVHADEIHSLSSEVETTTAEHENLPGIQCSRLWDVASHDVETIPETKVTMACNHLRQLHETTANPCTPAPSPSKPIKILSKRQLPLPGQLRKEDILDQYADTFKGLGQLGPPVHFQVDENVQPVQMPVHRIPMAKREREKQALDRYVEQGVIVKVHEPTAWCSNELIRETPKKFRVCIDPSQTVNKAIHRPKHQMPTLNEKLHKLSAAKCFSLADVKDGFLHIPLDEESSWMTTMHTSYGRYRWLRLPFGITSAPEEFQMRLTTALEGLEGIICITDDILVYGEGNDHEEAEKDHDRRFIALMERCHKLNIKLNAAELQFKLKELKFMGTIISDQGMKPDPDKVTVMTQMQPPENRAALLRFIGVVNYLSPFCANLSSVIQPLRMLTQDSVPFIWSKVQAGAFNKAKQLISSAPVLAYYDLDKPVVLQTDASDYALGGALLQPNDKGKRQPVAFTSSSMSPTEQRYSQIEKECLAICNCFQKFDQWLYGKSDIEVHTDHQPLETIYKKPLNKAPARLQRMLMKLQRYRFNLTYKRGPTLHLADTLSRAALPQPISARVTHFDVFRMEMESSEFNRNARLEESTEKHVREETRKDITLTAQHKVIVHSRMVYIIHKGTQVMVPQSMHIEMLRKIHANHFGAESNIRMAREVLFWPGMRKSIQDKCDACGTCAQYGTTAPNEPMRSLPIPTRPWQIVSQDICELDNRNYLVTVCHFSDWIEVDPLGDTLSSTVIDKTKAHFAQSTACCNGRAEAAVKVAKSILKKADDFHSALLLYRNTPPRGHTYSPAQRMFLRRTRTLLPTTDHLLAPAMINFDIVKEDILKKRHDSKTYYDKSVGVEHKPVQVGSYAYAKPQPRHRGKPWIHGEVIKTDNGRSYTVRTSHGTLIRRNRVQLKPAAAPPTFLRPQAALNAATVATTAYPTLAPNPLKRTEVHPQSEQQTPDQSNTTAEVTQEPSLKDPEPRAVSSSPLTQTRSGRIVKPPARLQDYVTD</sequence>
<accession>A0AAD9Q834</accession>
<dbReference type="CDD" id="cd09274">
    <property type="entry name" value="RNase_HI_RT_Ty3"/>
    <property type="match status" value="1"/>
</dbReference>
<evidence type="ECO:0000256" key="6">
    <source>
        <dbReference type="ARBA" id="ARBA00022918"/>
    </source>
</evidence>
<feature type="domain" description="Integrase zinc-binding" evidence="10">
    <location>
        <begin position="1073"/>
        <end position="1125"/>
    </location>
</feature>
<keyword evidence="1" id="KW-0808">Transferase</keyword>
<dbReference type="SUPFAM" id="SSF56672">
    <property type="entry name" value="DNA/RNA polymerases"/>
    <property type="match status" value="1"/>
</dbReference>
<feature type="region of interest" description="Disordered" evidence="7">
    <location>
        <begin position="273"/>
        <end position="306"/>
    </location>
</feature>
<evidence type="ECO:0000256" key="3">
    <source>
        <dbReference type="ARBA" id="ARBA00022722"/>
    </source>
</evidence>
<dbReference type="CDD" id="cd05481">
    <property type="entry name" value="retropepsin_like_LTR_1"/>
    <property type="match status" value="1"/>
</dbReference>
<feature type="domain" description="Reverse transcriptase" evidence="8">
    <location>
        <begin position="624"/>
        <end position="784"/>
    </location>
</feature>
<evidence type="ECO:0000256" key="5">
    <source>
        <dbReference type="ARBA" id="ARBA00022801"/>
    </source>
</evidence>
<name>A0AAD9Q834_ACRCE</name>
<proteinExistence type="predicted"/>